<dbReference type="SUPFAM" id="SSF103473">
    <property type="entry name" value="MFS general substrate transporter"/>
    <property type="match status" value="1"/>
</dbReference>
<evidence type="ECO:0000313" key="9">
    <source>
        <dbReference type="EMBL" id="ETV66355.1"/>
    </source>
</evidence>
<keyword evidence="3 7" id="KW-0812">Transmembrane</keyword>
<sequence>MAAHSIVGGGYRRYEISALCAVGTILCYADRTNIGVAIPSFQPDHAVQGHILSAFYYGYIATQILGAHVAAWYGPKIVLLVGVITWTFFDVLTVPFAENSTLLWIARVGMGLGEGIIFPCMHSIALAWYPLSERSRLTANVSSGMDLGTVVAMLLSPWLMTQYGYPAIFITFGVLSSAWIVLFAFRGSDAPDADKYVSSGEKALVLSQRGAPDDDDSTMHFYAPPVLAIYVTHFAYNYGWYVLLRWSPQYLRLQLHLEVATSGVAAALPYFCGYVGVLVWGFLSDDLIGRGVRVVTVRKLMNGLGLIGSGVSLYMLRFVSSSVSAVALLSVTLFLSRGATAGYWINMLDVAPRHAGHLMAVSNTVGTIPGIFGNILTGQILAATGNWDLVFLIASAIMICGGVVFQVWASDVSQEESASPRKGDGRGGRRIDDRTALLATL</sequence>
<gene>
    <name evidence="9" type="ORF">H257_17148</name>
</gene>
<dbReference type="FunFam" id="1.20.1250.20:FF:000003">
    <property type="entry name" value="Solute carrier family 17 member 3"/>
    <property type="match status" value="1"/>
</dbReference>
<dbReference type="GO" id="GO:0015293">
    <property type="term" value="F:symporter activity"/>
    <property type="evidence" value="ECO:0007669"/>
    <property type="project" value="UniProtKB-KW"/>
</dbReference>
<keyword evidence="6 7" id="KW-0472">Membrane</keyword>
<feature type="domain" description="Major facilitator superfamily (MFS) profile" evidence="8">
    <location>
        <begin position="1"/>
        <end position="413"/>
    </location>
</feature>
<feature type="transmembrane region" description="Helical" evidence="7">
    <location>
        <begin position="300"/>
        <end position="319"/>
    </location>
</feature>
<evidence type="ECO:0000259" key="8">
    <source>
        <dbReference type="PROSITE" id="PS50850"/>
    </source>
</evidence>
<dbReference type="InterPro" id="IPR020846">
    <property type="entry name" value="MFS_dom"/>
</dbReference>
<proteinExistence type="predicted"/>
<protein>
    <recommendedName>
        <fullName evidence="8">Major facilitator superfamily (MFS) profile domain-containing protein</fullName>
    </recommendedName>
</protein>
<keyword evidence="4" id="KW-0769">Symport</keyword>
<dbReference type="VEuPathDB" id="FungiDB:H257_17148"/>
<comment type="subcellular location">
    <subcellularLocation>
        <location evidence="1">Membrane</location>
        <topology evidence="1">Multi-pass membrane protein</topology>
    </subcellularLocation>
</comment>
<dbReference type="Gene3D" id="1.20.1250.20">
    <property type="entry name" value="MFS general substrate transporter like domains"/>
    <property type="match status" value="2"/>
</dbReference>
<feature type="transmembrane region" description="Helical" evidence="7">
    <location>
        <begin position="255"/>
        <end position="280"/>
    </location>
</feature>
<feature type="transmembrane region" description="Helical" evidence="7">
    <location>
        <begin position="167"/>
        <end position="185"/>
    </location>
</feature>
<reference evidence="9" key="1">
    <citation type="submission" date="2013-12" db="EMBL/GenBank/DDBJ databases">
        <title>The Genome Sequence of Aphanomyces astaci APO3.</title>
        <authorList>
            <consortium name="The Broad Institute Genomics Platform"/>
            <person name="Russ C."/>
            <person name="Tyler B."/>
            <person name="van West P."/>
            <person name="Dieguez-Uribeondo J."/>
            <person name="Young S.K."/>
            <person name="Zeng Q."/>
            <person name="Gargeya S."/>
            <person name="Fitzgerald M."/>
            <person name="Abouelleil A."/>
            <person name="Alvarado L."/>
            <person name="Chapman S.B."/>
            <person name="Gainer-Dewar J."/>
            <person name="Goldberg J."/>
            <person name="Griggs A."/>
            <person name="Gujja S."/>
            <person name="Hansen M."/>
            <person name="Howarth C."/>
            <person name="Imamovic A."/>
            <person name="Ireland A."/>
            <person name="Larimer J."/>
            <person name="McCowan C."/>
            <person name="Murphy C."/>
            <person name="Pearson M."/>
            <person name="Poon T.W."/>
            <person name="Priest M."/>
            <person name="Roberts A."/>
            <person name="Saif S."/>
            <person name="Shea T."/>
            <person name="Sykes S."/>
            <person name="Wortman J."/>
            <person name="Nusbaum C."/>
            <person name="Birren B."/>
        </authorList>
    </citation>
    <scope>NUCLEOTIDE SEQUENCE [LARGE SCALE GENOMIC DNA]</scope>
    <source>
        <strain evidence="9">APO3</strain>
    </source>
</reference>
<evidence type="ECO:0000256" key="4">
    <source>
        <dbReference type="ARBA" id="ARBA00022847"/>
    </source>
</evidence>
<dbReference type="PANTHER" id="PTHR11662:SF399">
    <property type="entry name" value="FI19708P1-RELATED"/>
    <property type="match status" value="1"/>
</dbReference>
<keyword evidence="5 7" id="KW-1133">Transmembrane helix</keyword>
<feature type="transmembrane region" description="Helical" evidence="7">
    <location>
        <begin position="104"/>
        <end position="129"/>
    </location>
</feature>
<evidence type="ECO:0000256" key="6">
    <source>
        <dbReference type="ARBA" id="ARBA00023136"/>
    </source>
</evidence>
<evidence type="ECO:0000256" key="7">
    <source>
        <dbReference type="SAM" id="Phobius"/>
    </source>
</evidence>
<feature type="transmembrane region" description="Helical" evidence="7">
    <location>
        <begin position="326"/>
        <end position="345"/>
    </location>
</feature>
<dbReference type="RefSeq" id="XP_009844130.1">
    <property type="nucleotide sequence ID" value="XM_009845828.1"/>
</dbReference>
<dbReference type="OrthoDB" id="2250022at2759"/>
<feature type="transmembrane region" description="Helical" evidence="7">
    <location>
        <begin position="389"/>
        <end position="409"/>
    </location>
</feature>
<dbReference type="PANTHER" id="PTHR11662">
    <property type="entry name" value="SOLUTE CARRIER FAMILY 17"/>
    <property type="match status" value="1"/>
</dbReference>
<feature type="transmembrane region" description="Helical" evidence="7">
    <location>
        <begin position="54"/>
        <end position="71"/>
    </location>
</feature>
<keyword evidence="2" id="KW-0813">Transport</keyword>
<accession>W4FFY6</accession>
<evidence type="ECO:0000256" key="2">
    <source>
        <dbReference type="ARBA" id="ARBA00022448"/>
    </source>
</evidence>
<feature type="transmembrane region" description="Helical" evidence="7">
    <location>
        <begin position="222"/>
        <end position="243"/>
    </location>
</feature>
<dbReference type="InterPro" id="IPR036259">
    <property type="entry name" value="MFS_trans_sf"/>
</dbReference>
<name>W4FFY6_APHAT</name>
<dbReference type="InterPro" id="IPR050382">
    <property type="entry name" value="MFS_Na/Anion_cotransporter"/>
</dbReference>
<dbReference type="STRING" id="112090.W4FFY6"/>
<feature type="transmembrane region" description="Helical" evidence="7">
    <location>
        <begin position="77"/>
        <end position="97"/>
    </location>
</feature>
<dbReference type="EMBL" id="KI913212">
    <property type="protein sequence ID" value="ETV66355.1"/>
    <property type="molecule type" value="Genomic_DNA"/>
</dbReference>
<evidence type="ECO:0000256" key="1">
    <source>
        <dbReference type="ARBA" id="ARBA00004141"/>
    </source>
</evidence>
<dbReference type="PROSITE" id="PS50850">
    <property type="entry name" value="MFS"/>
    <property type="match status" value="1"/>
</dbReference>
<dbReference type="InterPro" id="IPR011701">
    <property type="entry name" value="MFS"/>
</dbReference>
<evidence type="ECO:0000256" key="3">
    <source>
        <dbReference type="ARBA" id="ARBA00022692"/>
    </source>
</evidence>
<feature type="transmembrane region" description="Helical" evidence="7">
    <location>
        <begin position="357"/>
        <end position="377"/>
    </location>
</feature>
<evidence type="ECO:0000256" key="5">
    <source>
        <dbReference type="ARBA" id="ARBA00022989"/>
    </source>
</evidence>
<dbReference type="Pfam" id="PF07690">
    <property type="entry name" value="MFS_1"/>
    <property type="match status" value="1"/>
</dbReference>
<dbReference type="AlphaFoldDB" id="W4FFY6"/>
<dbReference type="GO" id="GO:0016020">
    <property type="term" value="C:membrane"/>
    <property type="evidence" value="ECO:0007669"/>
    <property type="project" value="UniProtKB-SubCell"/>
</dbReference>
<dbReference type="GeneID" id="20819144"/>
<organism evidence="9">
    <name type="scientific">Aphanomyces astaci</name>
    <name type="common">Crayfish plague agent</name>
    <dbReference type="NCBI Taxonomy" id="112090"/>
    <lineage>
        <taxon>Eukaryota</taxon>
        <taxon>Sar</taxon>
        <taxon>Stramenopiles</taxon>
        <taxon>Oomycota</taxon>
        <taxon>Saprolegniomycetes</taxon>
        <taxon>Saprolegniales</taxon>
        <taxon>Verrucalvaceae</taxon>
        <taxon>Aphanomyces</taxon>
    </lineage>
</organism>